<protein>
    <submittedName>
        <fullName evidence="2">Peptidase A1 domain-containing protein</fullName>
    </submittedName>
</protein>
<name>A0AC35TIP2_9BILA</name>
<dbReference type="WBParaSite" id="RSKR_0000094000.1">
    <property type="protein sequence ID" value="RSKR_0000094000.1"/>
    <property type="gene ID" value="RSKR_0000094000"/>
</dbReference>
<proteinExistence type="predicted"/>
<accession>A0AC35TIP2</accession>
<organism evidence="1 2">
    <name type="scientific">Rhabditophanes sp. KR3021</name>
    <dbReference type="NCBI Taxonomy" id="114890"/>
    <lineage>
        <taxon>Eukaryota</taxon>
        <taxon>Metazoa</taxon>
        <taxon>Ecdysozoa</taxon>
        <taxon>Nematoda</taxon>
        <taxon>Chromadorea</taxon>
        <taxon>Rhabditida</taxon>
        <taxon>Tylenchina</taxon>
        <taxon>Panagrolaimomorpha</taxon>
        <taxon>Strongyloidoidea</taxon>
        <taxon>Alloionematidae</taxon>
        <taxon>Rhabditophanes</taxon>
    </lineage>
</organism>
<evidence type="ECO:0000313" key="2">
    <source>
        <dbReference type="WBParaSite" id="RSKR_0000094000.1"/>
    </source>
</evidence>
<dbReference type="Proteomes" id="UP000095286">
    <property type="component" value="Unplaced"/>
</dbReference>
<reference evidence="2" key="1">
    <citation type="submission" date="2016-11" db="UniProtKB">
        <authorList>
            <consortium name="WormBaseParasite"/>
        </authorList>
    </citation>
    <scope>IDENTIFICATION</scope>
    <source>
        <strain evidence="2">KR3021</strain>
    </source>
</reference>
<evidence type="ECO:0000313" key="1">
    <source>
        <dbReference type="Proteomes" id="UP000095286"/>
    </source>
</evidence>
<sequence>MKFIFIVGVIIEIVAGQLRNRPRGLGLLTLPTGVADERTGPFVPGLYIAGDKATPKAQTVAQVSLPGQKADFDNRSNFNPFTQAVAATFNEDLVDSWGAGFAVSGVNNYGLKVRENFDEFADIPFLAGGAGMQPFVTSVAVGGEYDNKKIKDLAGNVQLPIVGLNEMFDFDGKIFVKGNGNGVFQGYYDFPLTLSDPQERFSSSMKYLNYMADRHMQYGHNMPSMNLFNIDKEKIMERLMRNRANPAFVG</sequence>